<feature type="transmembrane region" description="Helical" evidence="6">
    <location>
        <begin position="58"/>
        <end position="81"/>
    </location>
</feature>
<protein>
    <submittedName>
        <fullName evidence="7">Putative monovalent cation/H+ antiporter subunit F</fullName>
    </submittedName>
</protein>
<dbReference type="InterPro" id="IPR007208">
    <property type="entry name" value="MrpF/PhaF-like"/>
</dbReference>
<organism evidence="7 8">
    <name type="scientific">Corynebacterium durum F0235</name>
    <dbReference type="NCBI Taxonomy" id="1035195"/>
    <lineage>
        <taxon>Bacteria</taxon>
        <taxon>Bacillati</taxon>
        <taxon>Actinomycetota</taxon>
        <taxon>Actinomycetes</taxon>
        <taxon>Mycobacteriales</taxon>
        <taxon>Corynebacteriaceae</taxon>
        <taxon>Corynebacterium</taxon>
    </lineage>
</organism>
<dbReference type="HOGENOM" id="CLU_125825_4_0_11"/>
<dbReference type="RefSeq" id="WP_006062707.1">
    <property type="nucleotide sequence ID" value="NZ_KB290827.1"/>
</dbReference>
<keyword evidence="3 6" id="KW-0812">Transmembrane</keyword>
<name>L1MLH9_9CORY</name>
<comment type="caution">
    <text evidence="7">The sequence shown here is derived from an EMBL/GenBank/DDBJ whole genome shotgun (WGS) entry which is preliminary data.</text>
</comment>
<dbReference type="AlphaFoldDB" id="L1MLH9"/>
<reference evidence="7 8" key="1">
    <citation type="submission" date="2012-05" db="EMBL/GenBank/DDBJ databases">
        <authorList>
            <person name="Weinstock G."/>
            <person name="Sodergren E."/>
            <person name="Lobos E.A."/>
            <person name="Fulton L."/>
            <person name="Fulton R."/>
            <person name="Courtney L."/>
            <person name="Fronick C."/>
            <person name="O'Laughlin M."/>
            <person name="Godfrey J."/>
            <person name="Wilson R.M."/>
            <person name="Miner T."/>
            <person name="Farmer C."/>
            <person name="Delehaunty K."/>
            <person name="Cordes M."/>
            <person name="Minx P."/>
            <person name="Tomlinson C."/>
            <person name="Chen J."/>
            <person name="Wollam A."/>
            <person name="Pepin K.H."/>
            <person name="Bhonagiri V."/>
            <person name="Zhang X."/>
            <person name="Suruliraj S."/>
            <person name="Warren W."/>
            <person name="Mitreva M."/>
            <person name="Mardis E.R."/>
            <person name="Wilson R.K."/>
        </authorList>
    </citation>
    <scope>NUCLEOTIDE SEQUENCE [LARGE SCALE GENOMIC DNA]</scope>
    <source>
        <strain evidence="7 8">F0235</strain>
    </source>
</reference>
<dbReference type="eggNOG" id="ENOG5033JH5">
    <property type="taxonomic scope" value="Bacteria"/>
</dbReference>
<proteinExistence type="predicted"/>
<dbReference type="GO" id="GO:0005886">
    <property type="term" value="C:plasma membrane"/>
    <property type="evidence" value="ECO:0007669"/>
    <property type="project" value="UniProtKB-SubCell"/>
</dbReference>
<accession>L1MLH9</accession>
<comment type="subcellular location">
    <subcellularLocation>
        <location evidence="1">Cell membrane</location>
        <topology evidence="1">Multi-pass membrane protein</topology>
    </subcellularLocation>
</comment>
<dbReference type="EMBL" id="AMEM01000009">
    <property type="protein sequence ID" value="EKX91794.1"/>
    <property type="molecule type" value="Genomic_DNA"/>
</dbReference>
<evidence type="ECO:0000256" key="2">
    <source>
        <dbReference type="ARBA" id="ARBA00022475"/>
    </source>
</evidence>
<keyword evidence="8" id="KW-1185">Reference proteome</keyword>
<keyword evidence="5 6" id="KW-0472">Membrane</keyword>
<evidence type="ECO:0000256" key="6">
    <source>
        <dbReference type="SAM" id="Phobius"/>
    </source>
</evidence>
<evidence type="ECO:0000256" key="1">
    <source>
        <dbReference type="ARBA" id="ARBA00004651"/>
    </source>
</evidence>
<dbReference type="Proteomes" id="UP000010445">
    <property type="component" value="Unassembled WGS sequence"/>
</dbReference>
<evidence type="ECO:0000256" key="3">
    <source>
        <dbReference type="ARBA" id="ARBA00022692"/>
    </source>
</evidence>
<gene>
    <name evidence="7" type="ORF">HMPREF9997_00455</name>
</gene>
<evidence type="ECO:0000256" key="5">
    <source>
        <dbReference type="ARBA" id="ARBA00023136"/>
    </source>
</evidence>
<feature type="transmembrane region" description="Helical" evidence="6">
    <location>
        <begin position="6"/>
        <end position="24"/>
    </location>
</feature>
<dbReference type="GO" id="GO:0015075">
    <property type="term" value="F:monoatomic ion transmembrane transporter activity"/>
    <property type="evidence" value="ECO:0007669"/>
    <property type="project" value="InterPro"/>
</dbReference>
<evidence type="ECO:0000256" key="4">
    <source>
        <dbReference type="ARBA" id="ARBA00022989"/>
    </source>
</evidence>
<dbReference type="STRING" id="1035195.HMPREF9997_00455"/>
<dbReference type="OrthoDB" id="4427000at2"/>
<keyword evidence="4 6" id="KW-1133">Transmembrane helix</keyword>
<sequence length="86" mass="9424">MTMVLWACIAVIGVSLLATLLLMVRTKDVPSRAVLADMIFYCMIATYLVWTLLNDSSIAYEITVLGALLGLLSTVSMARILSKGRR</sequence>
<evidence type="ECO:0000313" key="7">
    <source>
        <dbReference type="EMBL" id="EKX91794.1"/>
    </source>
</evidence>
<dbReference type="Pfam" id="PF04066">
    <property type="entry name" value="MrpF_PhaF"/>
    <property type="match status" value="1"/>
</dbReference>
<feature type="transmembrane region" description="Helical" evidence="6">
    <location>
        <begin position="33"/>
        <end position="52"/>
    </location>
</feature>
<keyword evidence="2" id="KW-1003">Cell membrane</keyword>
<dbReference type="PATRIC" id="fig|1035195.3.peg.412"/>
<evidence type="ECO:0000313" key="8">
    <source>
        <dbReference type="Proteomes" id="UP000010445"/>
    </source>
</evidence>